<organism evidence="6">
    <name type="scientific">Amphimedon queenslandica</name>
    <name type="common">Sponge</name>
    <dbReference type="NCBI Taxonomy" id="400682"/>
    <lineage>
        <taxon>Eukaryota</taxon>
        <taxon>Metazoa</taxon>
        <taxon>Porifera</taxon>
        <taxon>Demospongiae</taxon>
        <taxon>Heteroscleromorpha</taxon>
        <taxon>Haplosclerida</taxon>
        <taxon>Niphatidae</taxon>
        <taxon>Amphimedon</taxon>
    </lineage>
</organism>
<dbReference type="InParanoid" id="A0A1X7VVZ5"/>
<dbReference type="Proteomes" id="UP000007879">
    <property type="component" value="Unassembled WGS sequence"/>
</dbReference>
<evidence type="ECO:0000256" key="4">
    <source>
        <dbReference type="ARBA" id="ARBA00026121"/>
    </source>
</evidence>
<keyword evidence="3" id="KW-0443">Lipid metabolism</keyword>
<dbReference type="GO" id="GO:0016020">
    <property type="term" value="C:membrane"/>
    <property type="evidence" value="ECO:0007669"/>
    <property type="project" value="TreeGrafter"/>
</dbReference>
<dbReference type="Gene3D" id="3.40.50.12780">
    <property type="entry name" value="N-terminal domain of ligase-like"/>
    <property type="match status" value="1"/>
</dbReference>
<proteinExistence type="predicted"/>
<dbReference type="PROSITE" id="PS00455">
    <property type="entry name" value="AMP_BINDING"/>
    <property type="match status" value="1"/>
</dbReference>
<sequence length="658" mass="73029">MAACKDWATEPDQEVSVKISLSGPGSLPPTTVCEAFKKTVLKYPGHLALKVKRGESGIWKSWTYREYYDSVSGAAKSMVKLGLEAHHGVGILGFNSPEWFFTYIGAIMAGGIATGIYTTNNKETCQYIAKDCRAQIFFCENETQVNKLLEAKDSLPDLKVIVQYLPESVQPVSPRHKEAGVLSWDQFIDCGKDVPDYELKWRIEAQKPGHCASLVYTSGTTGSPKGVMLSHDNLTWCGLVVAKRYDFNENFRIISYLPLSHIAAQMIDIMAAVMIGHTVWFAQPDALKGTIKSTLLEVQPTLFFAVPRVWEKFKEVIERETSEISGLKGFILEKSKSIGKKTQLKRQVGGDVSWGHWIAEKAVFKGLRSKMGLNNCIMMATGAAPLPRAVAEFFAQFDITLCQMYGMSETTGTGCINSPTCFRPFSVGQVAPGTEVKLDSPGPNRDGEICLRGRNVFMGYLHEEAKMKEIFDEEGWLHSGDIGSVDKDGFYYITGRLKEMIITKGGENVAPVPIEEKMLKTVRLLSNAMVIGDDQQFLTIFVTIKCKFDESNNPTDELDPIAKGILHDIGSESTTVSEVLTDPLVKQYIQQGIDKVNEEAISRAARIQKFTILPVDFSINGGEYTATLKVKRRVIIEKYHEHITHMYSTANSNGATVQ</sequence>
<dbReference type="PANTHER" id="PTHR43272">
    <property type="entry name" value="LONG-CHAIN-FATTY-ACID--COA LIGASE"/>
    <property type="match status" value="1"/>
</dbReference>
<dbReference type="GO" id="GO:0004467">
    <property type="term" value="F:long-chain fatty acid-CoA ligase activity"/>
    <property type="evidence" value="ECO:0007669"/>
    <property type="project" value="UniProtKB-EC"/>
</dbReference>
<name>A0A1X7VVZ5_AMPQE</name>
<dbReference type="SUPFAM" id="SSF56801">
    <property type="entry name" value="Acetyl-CoA synthetase-like"/>
    <property type="match status" value="1"/>
</dbReference>
<dbReference type="InterPro" id="IPR020845">
    <property type="entry name" value="AMP-binding_CS"/>
</dbReference>
<dbReference type="OrthoDB" id="3633556at2759"/>
<dbReference type="InterPro" id="IPR000873">
    <property type="entry name" value="AMP-dep_synth/lig_dom"/>
</dbReference>
<keyword evidence="1" id="KW-0436">Ligase</keyword>
<evidence type="ECO:0000259" key="5">
    <source>
        <dbReference type="Pfam" id="PF00501"/>
    </source>
</evidence>
<evidence type="ECO:0000256" key="2">
    <source>
        <dbReference type="ARBA" id="ARBA00022832"/>
    </source>
</evidence>
<evidence type="ECO:0000256" key="3">
    <source>
        <dbReference type="ARBA" id="ARBA00023098"/>
    </source>
</evidence>
<dbReference type="STRING" id="400682.A0A1X7VVZ5"/>
<dbReference type="AlphaFoldDB" id="A0A1X7VVZ5"/>
<gene>
    <name evidence="6" type="primary">100634504</name>
</gene>
<feature type="domain" description="AMP-dependent synthetase/ligase" evidence="5">
    <location>
        <begin position="36"/>
        <end position="461"/>
    </location>
</feature>
<accession>A0A1X7VVZ5</accession>
<dbReference type="EnsemblMetazoa" id="Aqu2.1.44035_001">
    <property type="protein sequence ID" value="Aqu2.1.44035_001"/>
    <property type="gene ID" value="Aqu2.1.44035"/>
</dbReference>
<evidence type="ECO:0000313" key="7">
    <source>
        <dbReference type="Proteomes" id="UP000007879"/>
    </source>
</evidence>
<evidence type="ECO:0000256" key="1">
    <source>
        <dbReference type="ARBA" id="ARBA00022598"/>
    </source>
</evidence>
<reference evidence="6" key="2">
    <citation type="submission" date="2017-05" db="UniProtKB">
        <authorList>
            <consortium name="EnsemblMetazoa"/>
        </authorList>
    </citation>
    <scope>IDENTIFICATION</scope>
</reference>
<dbReference type="Pfam" id="PF00501">
    <property type="entry name" value="AMP-binding"/>
    <property type="match status" value="1"/>
</dbReference>
<protein>
    <recommendedName>
        <fullName evidence="4">long-chain-fatty-acid--CoA ligase</fullName>
        <ecNumber evidence="4">6.2.1.3</ecNumber>
    </recommendedName>
</protein>
<dbReference type="EC" id="6.2.1.3" evidence="4"/>
<dbReference type="GO" id="GO:0005783">
    <property type="term" value="C:endoplasmic reticulum"/>
    <property type="evidence" value="ECO:0007669"/>
    <property type="project" value="TreeGrafter"/>
</dbReference>
<dbReference type="Pfam" id="PF23562">
    <property type="entry name" value="AMP-binding_C_3"/>
    <property type="match status" value="1"/>
</dbReference>
<dbReference type="EnsemblMetazoa" id="XM_019993363.1">
    <property type="protein sequence ID" value="XP_019848922.1"/>
    <property type="gene ID" value="LOC100634504"/>
</dbReference>
<dbReference type="InterPro" id="IPR042099">
    <property type="entry name" value="ANL_N_sf"/>
</dbReference>
<dbReference type="KEGG" id="aqu:100634504"/>
<keyword evidence="7" id="KW-1185">Reference proteome</keyword>
<reference evidence="7" key="1">
    <citation type="journal article" date="2010" name="Nature">
        <title>The Amphimedon queenslandica genome and the evolution of animal complexity.</title>
        <authorList>
            <person name="Srivastava M."/>
            <person name="Simakov O."/>
            <person name="Chapman J."/>
            <person name="Fahey B."/>
            <person name="Gauthier M.E."/>
            <person name="Mitros T."/>
            <person name="Richards G.S."/>
            <person name="Conaco C."/>
            <person name="Dacre M."/>
            <person name="Hellsten U."/>
            <person name="Larroux C."/>
            <person name="Putnam N.H."/>
            <person name="Stanke M."/>
            <person name="Adamska M."/>
            <person name="Darling A."/>
            <person name="Degnan S.M."/>
            <person name="Oakley T.H."/>
            <person name="Plachetzki D.C."/>
            <person name="Zhai Y."/>
            <person name="Adamski M."/>
            <person name="Calcino A."/>
            <person name="Cummins S.F."/>
            <person name="Goodstein D.M."/>
            <person name="Harris C."/>
            <person name="Jackson D.J."/>
            <person name="Leys S.P."/>
            <person name="Shu S."/>
            <person name="Woodcroft B.J."/>
            <person name="Vervoort M."/>
            <person name="Kosik K.S."/>
            <person name="Manning G."/>
            <person name="Degnan B.M."/>
            <person name="Rokhsar D.S."/>
        </authorList>
    </citation>
    <scope>NUCLEOTIDE SEQUENCE [LARGE SCALE GENOMIC DNA]</scope>
</reference>
<evidence type="ECO:0000313" key="6">
    <source>
        <dbReference type="EnsemblMetazoa" id="Aqu2.1.44035_001"/>
    </source>
</evidence>
<dbReference type="PANTHER" id="PTHR43272:SF32">
    <property type="entry name" value="AMP-DEPENDENT SYNTHETASE_LIGASE DOMAIN-CONTAINING PROTEIN"/>
    <property type="match status" value="1"/>
</dbReference>
<dbReference type="eggNOG" id="KOG1256">
    <property type="taxonomic scope" value="Eukaryota"/>
</dbReference>
<keyword evidence="2" id="KW-0276">Fatty acid metabolism</keyword>